<dbReference type="AlphaFoldDB" id="A0A844CTW5"/>
<name>A0A844CTW5_9BURK</name>
<dbReference type="RefSeq" id="WP_154356420.1">
    <property type="nucleotide sequence ID" value="NZ_WKJL01000002.1"/>
</dbReference>
<dbReference type="SUPFAM" id="SSF53335">
    <property type="entry name" value="S-adenosyl-L-methionine-dependent methyltransferases"/>
    <property type="match status" value="1"/>
</dbReference>
<sequence>MALDFGRGLTAQLLAGANPMGQFYAADFNPALALAREAQLPNLTRLENSFEDLAPGQVTLPQFDFITLHGIYSWATAENRRWAKPTAARTPTTSCSTR</sequence>
<accession>A0A844CTW5</accession>
<keyword evidence="2" id="KW-1185">Reference proteome</keyword>
<reference evidence="1 2" key="1">
    <citation type="submission" date="2019-11" db="EMBL/GenBank/DDBJ databases">
        <title>Novel species isolated from a subtropical stream in China.</title>
        <authorList>
            <person name="Lu H."/>
        </authorList>
    </citation>
    <scope>NUCLEOTIDE SEQUENCE [LARGE SCALE GENOMIC DNA]</scope>
    <source>
        <strain evidence="1 2">FT26W</strain>
    </source>
</reference>
<organism evidence="1 2">
    <name type="scientific">Duganella aquatilis</name>
    <dbReference type="NCBI Taxonomy" id="2666082"/>
    <lineage>
        <taxon>Bacteria</taxon>
        <taxon>Pseudomonadati</taxon>
        <taxon>Pseudomonadota</taxon>
        <taxon>Betaproteobacteria</taxon>
        <taxon>Burkholderiales</taxon>
        <taxon>Oxalobacteraceae</taxon>
        <taxon>Telluria group</taxon>
        <taxon>Duganella</taxon>
    </lineage>
</organism>
<proteinExistence type="predicted"/>
<evidence type="ECO:0000313" key="2">
    <source>
        <dbReference type="Proteomes" id="UP000439986"/>
    </source>
</evidence>
<gene>
    <name evidence="1" type="ORF">GJ698_04505</name>
</gene>
<protein>
    <recommendedName>
        <fullName evidence="3">Methyltransferase domain-containing protein</fullName>
    </recommendedName>
</protein>
<evidence type="ECO:0008006" key="3">
    <source>
        <dbReference type="Google" id="ProtNLM"/>
    </source>
</evidence>
<dbReference type="EMBL" id="WKJL01000002">
    <property type="protein sequence ID" value="MRW83348.1"/>
    <property type="molecule type" value="Genomic_DNA"/>
</dbReference>
<dbReference type="InterPro" id="IPR029063">
    <property type="entry name" value="SAM-dependent_MTases_sf"/>
</dbReference>
<dbReference type="Proteomes" id="UP000439986">
    <property type="component" value="Unassembled WGS sequence"/>
</dbReference>
<dbReference type="Gene3D" id="3.40.50.150">
    <property type="entry name" value="Vaccinia Virus protein VP39"/>
    <property type="match status" value="1"/>
</dbReference>
<evidence type="ECO:0000313" key="1">
    <source>
        <dbReference type="EMBL" id="MRW83348.1"/>
    </source>
</evidence>
<comment type="caution">
    <text evidence="1">The sequence shown here is derived from an EMBL/GenBank/DDBJ whole genome shotgun (WGS) entry which is preliminary data.</text>
</comment>